<gene>
    <name evidence="9" type="ORF">RSOLAG1IB_01893</name>
</gene>
<evidence type="ECO:0000256" key="5">
    <source>
        <dbReference type="ARBA" id="ARBA00022989"/>
    </source>
</evidence>
<feature type="transmembrane region" description="Helical" evidence="7">
    <location>
        <begin position="446"/>
        <end position="465"/>
    </location>
</feature>
<dbReference type="Gene3D" id="1.20.1250.20">
    <property type="entry name" value="MFS general substrate transporter like domains"/>
    <property type="match status" value="1"/>
</dbReference>
<dbReference type="EMBL" id="LN679101">
    <property type="protein sequence ID" value="CEL55881.1"/>
    <property type="molecule type" value="Genomic_DNA"/>
</dbReference>
<evidence type="ECO:0000256" key="7">
    <source>
        <dbReference type="SAM" id="Phobius"/>
    </source>
</evidence>
<dbReference type="PANTHER" id="PTHR23514">
    <property type="entry name" value="BYPASS OF STOP CODON PROTEIN 6"/>
    <property type="match status" value="1"/>
</dbReference>
<evidence type="ECO:0000313" key="9">
    <source>
        <dbReference type="EMBL" id="CEL55881.1"/>
    </source>
</evidence>
<name>A0A0B7FCV4_THACB</name>
<feature type="transmembrane region" description="Helical" evidence="7">
    <location>
        <begin position="289"/>
        <end position="311"/>
    </location>
</feature>
<sequence length="472" mass="50635">MSQTVTCEIKLDELPSLEHGTLIHTKSLCAQTPDVFTDDLHGEYFFGATSGSPMDGLGSGHTLVDQPQVKESFGIRIGNTVIEDKALYLAGACMGIFLASLNFTATGANLPSFQDHYRLSYETVSLVFLAGFGGYLVSCVLNSVLQRVIGTCNVLLMAGALYGGGALLISFAPPFPVVIIGLTLMGFGGGFYEACLTSVVSHFEDSRLMNIVYAFAGLGALVSPFIIGALAKVNASWKYYYWVPLGLTVLVAICHFLLFKNYVMPSDHEEAPEHKNVRARFKLVVRMPITWIGMLLMVLSYAIVDVLSNWLTAYLIDVKGTGPDISRYQLAMFWAGLTAGRIFFSLPIIHFRERLGNSLLLTAMCGAIGLLWAVNSAASNWVAVAIAGFLLGPNTPGILSIVSTRVPPSLKEIVVSLTIGSALVGGTLGSLIFGVTVGKISLGLRLLSPVIIVLAGLSALLFWAVPPRRKVD</sequence>
<feature type="transmembrane region" description="Helical" evidence="7">
    <location>
        <begin position="211"/>
        <end position="233"/>
    </location>
</feature>
<dbReference type="PROSITE" id="PS50850">
    <property type="entry name" value="MFS"/>
    <property type="match status" value="1"/>
</dbReference>
<dbReference type="PANTHER" id="PTHR23514:SF3">
    <property type="entry name" value="BYPASS OF STOP CODON PROTEIN 6"/>
    <property type="match status" value="1"/>
</dbReference>
<proteinExistence type="inferred from homology"/>
<organism evidence="9 10">
    <name type="scientific">Thanatephorus cucumeris (strain AG1-IB / isolate 7/3/14)</name>
    <name type="common">Lettuce bottom rot fungus</name>
    <name type="synonym">Rhizoctonia solani</name>
    <dbReference type="NCBI Taxonomy" id="1108050"/>
    <lineage>
        <taxon>Eukaryota</taxon>
        <taxon>Fungi</taxon>
        <taxon>Dikarya</taxon>
        <taxon>Basidiomycota</taxon>
        <taxon>Agaricomycotina</taxon>
        <taxon>Agaricomycetes</taxon>
        <taxon>Cantharellales</taxon>
        <taxon>Ceratobasidiaceae</taxon>
        <taxon>Rhizoctonia</taxon>
        <taxon>Rhizoctonia solani AG-1</taxon>
    </lineage>
</organism>
<protein>
    <recommendedName>
        <fullName evidence="8">Major facilitator superfamily (MFS) profile domain-containing protein</fullName>
    </recommendedName>
</protein>
<keyword evidence="4 7" id="KW-0812">Transmembrane</keyword>
<evidence type="ECO:0000256" key="6">
    <source>
        <dbReference type="ARBA" id="ARBA00023136"/>
    </source>
</evidence>
<feature type="transmembrane region" description="Helical" evidence="7">
    <location>
        <begin position="381"/>
        <end position="402"/>
    </location>
</feature>
<feature type="transmembrane region" description="Helical" evidence="7">
    <location>
        <begin position="414"/>
        <end position="434"/>
    </location>
</feature>
<comment type="subcellular location">
    <subcellularLocation>
        <location evidence="1">Endomembrane system</location>
        <topology evidence="1">Multi-pass membrane protein</topology>
    </subcellularLocation>
</comment>
<feature type="transmembrane region" description="Helical" evidence="7">
    <location>
        <begin position="358"/>
        <end position="375"/>
    </location>
</feature>
<feature type="transmembrane region" description="Helical" evidence="7">
    <location>
        <begin position="239"/>
        <end position="259"/>
    </location>
</feature>
<keyword evidence="5 7" id="KW-1133">Transmembrane helix</keyword>
<evidence type="ECO:0000259" key="8">
    <source>
        <dbReference type="PROSITE" id="PS50850"/>
    </source>
</evidence>
<dbReference type="Proteomes" id="UP000059188">
    <property type="component" value="Unassembled WGS sequence"/>
</dbReference>
<evidence type="ECO:0000256" key="4">
    <source>
        <dbReference type="ARBA" id="ARBA00022692"/>
    </source>
</evidence>
<feature type="transmembrane region" description="Helical" evidence="7">
    <location>
        <begin position="125"/>
        <end position="145"/>
    </location>
</feature>
<dbReference type="GO" id="GO:0016020">
    <property type="term" value="C:membrane"/>
    <property type="evidence" value="ECO:0007669"/>
    <property type="project" value="TreeGrafter"/>
</dbReference>
<evidence type="ECO:0000313" key="10">
    <source>
        <dbReference type="Proteomes" id="UP000059188"/>
    </source>
</evidence>
<evidence type="ECO:0000256" key="2">
    <source>
        <dbReference type="ARBA" id="ARBA00008335"/>
    </source>
</evidence>
<keyword evidence="6 7" id="KW-0472">Membrane</keyword>
<keyword evidence="10" id="KW-1185">Reference proteome</keyword>
<dbReference type="InterPro" id="IPR051788">
    <property type="entry name" value="MFS_Transporter"/>
</dbReference>
<dbReference type="OrthoDB" id="4243at2759"/>
<dbReference type="Pfam" id="PF07690">
    <property type="entry name" value="MFS_1"/>
    <property type="match status" value="1"/>
</dbReference>
<dbReference type="InterPro" id="IPR011701">
    <property type="entry name" value="MFS"/>
</dbReference>
<feature type="transmembrane region" description="Helical" evidence="7">
    <location>
        <begin position="331"/>
        <end position="351"/>
    </location>
</feature>
<keyword evidence="3" id="KW-0813">Transport</keyword>
<dbReference type="InterPro" id="IPR020846">
    <property type="entry name" value="MFS_dom"/>
</dbReference>
<dbReference type="GO" id="GO:0012505">
    <property type="term" value="C:endomembrane system"/>
    <property type="evidence" value="ECO:0007669"/>
    <property type="project" value="UniProtKB-SubCell"/>
</dbReference>
<evidence type="ECO:0000256" key="3">
    <source>
        <dbReference type="ARBA" id="ARBA00022448"/>
    </source>
</evidence>
<dbReference type="InterPro" id="IPR036259">
    <property type="entry name" value="MFS_trans_sf"/>
</dbReference>
<dbReference type="AlphaFoldDB" id="A0A0B7FCV4"/>
<dbReference type="STRING" id="1108050.A0A0B7FCV4"/>
<accession>A0A0B7FCV4</accession>
<reference evidence="9 10" key="1">
    <citation type="submission" date="2014-11" db="EMBL/GenBank/DDBJ databases">
        <authorList>
            <person name="Wibberg Daniel"/>
        </authorList>
    </citation>
    <scope>NUCLEOTIDE SEQUENCE [LARGE SCALE GENOMIC DNA]</scope>
    <source>
        <strain evidence="9">Rhizoctonia solani AG1-IB 7/3/14</strain>
    </source>
</reference>
<feature type="domain" description="Major facilitator superfamily (MFS) profile" evidence="8">
    <location>
        <begin position="88"/>
        <end position="470"/>
    </location>
</feature>
<feature type="transmembrane region" description="Helical" evidence="7">
    <location>
        <begin position="86"/>
        <end position="105"/>
    </location>
</feature>
<dbReference type="SUPFAM" id="SSF103473">
    <property type="entry name" value="MFS general substrate transporter"/>
    <property type="match status" value="1"/>
</dbReference>
<evidence type="ECO:0000256" key="1">
    <source>
        <dbReference type="ARBA" id="ARBA00004127"/>
    </source>
</evidence>
<comment type="similarity">
    <text evidence="2">Belongs to the major facilitator superfamily.</text>
</comment>
<dbReference type="GO" id="GO:0022857">
    <property type="term" value="F:transmembrane transporter activity"/>
    <property type="evidence" value="ECO:0007669"/>
    <property type="project" value="InterPro"/>
</dbReference>